<reference evidence="2 3" key="2">
    <citation type="journal article" date="2009" name="PLoS ONE">
        <title>An integrated genetic and cytogenetic map of the cucumber genome.</title>
        <authorList>
            <person name="Ren Y."/>
            <person name="Zhang Z."/>
            <person name="Liu J."/>
            <person name="Staub J.E."/>
            <person name="Han Y."/>
            <person name="Cheng Z."/>
            <person name="Li X."/>
            <person name="Lu J."/>
            <person name="Miao H."/>
            <person name="Kang H."/>
            <person name="Xie B."/>
            <person name="Gu X."/>
            <person name="Wang X."/>
            <person name="Du Y."/>
            <person name="Jin W."/>
            <person name="Huang S."/>
        </authorList>
    </citation>
    <scope>NUCLEOTIDE SEQUENCE [LARGE SCALE GENOMIC DNA]</scope>
    <source>
        <strain evidence="3">cv. 9930</strain>
    </source>
</reference>
<reference evidence="2 3" key="3">
    <citation type="journal article" date="2010" name="BMC Genomics">
        <title>Transcriptome sequencing and comparative analysis of cucumber flowers with different sex types.</title>
        <authorList>
            <person name="Guo S."/>
            <person name="Zheng Y."/>
            <person name="Joung J.G."/>
            <person name="Liu S."/>
            <person name="Zhang Z."/>
            <person name="Crasta O.R."/>
            <person name="Sobral B.W."/>
            <person name="Xu Y."/>
            <person name="Huang S."/>
            <person name="Fei Z."/>
        </authorList>
    </citation>
    <scope>NUCLEOTIDE SEQUENCE [LARGE SCALE GENOMIC DNA]</scope>
    <source>
        <strain evidence="3">cv. 9930</strain>
    </source>
</reference>
<evidence type="ECO:0000313" key="2">
    <source>
        <dbReference type="EMBL" id="KGN59565.1"/>
    </source>
</evidence>
<gene>
    <name evidence="2" type="ORF">Csa_3G825100</name>
</gene>
<name>A0A0A0LC40_CUCSA</name>
<keyword evidence="1" id="KW-0812">Transmembrane</keyword>
<dbReference type="STRING" id="3659.A0A0A0LC40"/>
<evidence type="ECO:0000256" key="1">
    <source>
        <dbReference type="SAM" id="Phobius"/>
    </source>
</evidence>
<proteinExistence type="predicted"/>
<keyword evidence="1" id="KW-0472">Membrane</keyword>
<dbReference type="AlphaFoldDB" id="A0A0A0LC40"/>
<dbReference type="EMBL" id="CM002924">
    <property type="protein sequence ID" value="KGN59565.1"/>
    <property type="molecule type" value="Genomic_DNA"/>
</dbReference>
<feature type="transmembrane region" description="Helical" evidence="1">
    <location>
        <begin position="20"/>
        <end position="42"/>
    </location>
</feature>
<dbReference type="Proteomes" id="UP000029981">
    <property type="component" value="Chromosome 3"/>
</dbReference>
<feature type="transmembrane region" description="Helical" evidence="1">
    <location>
        <begin position="117"/>
        <end position="136"/>
    </location>
</feature>
<keyword evidence="1" id="KW-1133">Transmembrane helix</keyword>
<sequence length="183" mass="20353">MLGNLRGGGKVEIDEVELDMGGGFTVGVGIMGMERILNWVWFRPKRVEKLLRQQGLAGNSYRFLFGDTKEITAAVRQARTSQPMSFSHHIAPRITPYAYPTITNTEIIITSIYAKTWILKYVTFSVLATSISVLLINHVPFSPLALAPPFSLSFFIRSVRNCSTSCVGRGVGEIGADLRERDR</sequence>
<keyword evidence="3" id="KW-1185">Reference proteome</keyword>
<evidence type="ECO:0000313" key="3">
    <source>
        <dbReference type="Proteomes" id="UP000029981"/>
    </source>
</evidence>
<accession>A0A0A0LC40</accession>
<organism evidence="2 3">
    <name type="scientific">Cucumis sativus</name>
    <name type="common">Cucumber</name>
    <dbReference type="NCBI Taxonomy" id="3659"/>
    <lineage>
        <taxon>Eukaryota</taxon>
        <taxon>Viridiplantae</taxon>
        <taxon>Streptophyta</taxon>
        <taxon>Embryophyta</taxon>
        <taxon>Tracheophyta</taxon>
        <taxon>Spermatophyta</taxon>
        <taxon>Magnoliopsida</taxon>
        <taxon>eudicotyledons</taxon>
        <taxon>Gunneridae</taxon>
        <taxon>Pentapetalae</taxon>
        <taxon>rosids</taxon>
        <taxon>fabids</taxon>
        <taxon>Cucurbitales</taxon>
        <taxon>Cucurbitaceae</taxon>
        <taxon>Benincaseae</taxon>
        <taxon>Cucumis</taxon>
    </lineage>
</organism>
<reference evidence="2 3" key="4">
    <citation type="journal article" date="2011" name="BMC Genomics">
        <title>RNA-Seq improves annotation of protein-coding genes in the cucumber genome.</title>
        <authorList>
            <person name="Li Z."/>
            <person name="Zhang Z."/>
            <person name="Yan P."/>
            <person name="Huang S."/>
            <person name="Fei Z."/>
            <person name="Lin K."/>
        </authorList>
    </citation>
    <scope>NUCLEOTIDE SEQUENCE [LARGE SCALE GENOMIC DNA]</scope>
    <source>
        <strain evidence="3">cv. 9930</strain>
    </source>
</reference>
<protein>
    <submittedName>
        <fullName evidence="2">Uncharacterized protein</fullName>
    </submittedName>
</protein>
<reference evidence="2 3" key="1">
    <citation type="journal article" date="2009" name="Nat. Genet.">
        <title>The genome of the cucumber, Cucumis sativus L.</title>
        <authorList>
            <person name="Huang S."/>
            <person name="Li R."/>
            <person name="Zhang Z."/>
            <person name="Li L."/>
            <person name="Gu X."/>
            <person name="Fan W."/>
            <person name="Lucas W.J."/>
            <person name="Wang X."/>
            <person name="Xie B."/>
            <person name="Ni P."/>
            <person name="Ren Y."/>
            <person name="Zhu H."/>
            <person name="Li J."/>
            <person name="Lin K."/>
            <person name="Jin W."/>
            <person name="Fei Z."/>
            <person name="Li G."/>
            <person name="Staub J."/>
            <person name="Kilian A."/>
            <person name="van der Vossen E.A."/>
            <person name="Wu Y."/>
            <person name="Guo J."/>
            <person name="He J."/>
            <person name="Jia Z."/>
            <person name="Ren Y."/>
            <person name="Tian G."/>
            <person name="Lu Y."/>
            <person name="Ruan J."/>
            <person name="Qian W."/>
            <person name="Wang M."/>
            <person name="Huang Q."/>
            <person name="Li B."/>
            <person name="Xuan Z."/>
            <person name="Cao J."/>
            <person name="Asan"/>
            <person name="Wu Z."/>
            <person name="Zhang J."/>
            <person name="Cai Q."/>
            <person name="Bai Y."/>
            <person name="Zhao B."/>
            <person name="Han Y."/>
            <person name="Li Y."/>
            <person name="Li X."/>
            <person name="Wang S."/>
            <person name="Shi Q."/>
            <person name="Liu S."/>
            <person name="Cho W.K."/>
            <person name="Kim J.Y."/>
            <person name="Xu Y."/>
            <person name="Heller-Uszynska K."/>
            <person name="Miao H."/>
            <person name="Cheng Z."/>
            <person name="Zhang S."/>
            <person name="Wu J."/>
            <person name="Yang Y."/>
            <person name="Kang H."/>
            <person name="Li M."/>
            <person name="Liang H."/>
            <person name="Ren X."/>
            <person name="Shi Z."/>
            <person name="Wen M."/>
            <person name="Jian M."/>
            <person name="Yang H."/>
            <person name="Zhang G."/>
            <person name="Yang Z."/>
            <person name="Chen R."/>
            <person name="Liu S."/>
            <person name="Li J."/>
            <person name="Ma L."/>
            <person name="Liu H."/>
            <person name="Zhou Y."/>
            <person name="Zhao J."/>
            <person name="Fang X."/>
            <person name="Li G."/>
            <person name="Fang L."/>
            <person name="Li Y."/>
            <person name="Liu D."/>
            <person name="Zheng H."/>
            <person name="Zhang Y."/>
            <person name="Qin N."/>
            <person name="Li Z."/>
            <person name="Yang G."/>
            <person name="Yang S."/>
            <person name="Bolund L."/>
            <person name="Kristiansen K."/>
            <person name="Zheng H."/>
            <person name="Li S."/>
            <person name="Zhang X."/>
            <person name="Yang H."/>
            <person name="Wang J."/>
            <person name="Sun R."/>
            <person name="Zhang B."/>
            <person name="Jiang S."/>
            <person name="Wang J."/>
            <person name="Du Y."/>
            <person name="Li S."/>
        </authorList>
    </citation>
    <scope>NUCLEOTIDE SEQUENCE [LARGE SCALE GENOMIC DNA]</scope>
    <source>
        <strain evidence="3">cv. 9930</strain>
    </source>
</reference>
<dbReference type="Gramene" id="KGN59565">
    <property type="protein sequence ID" value="KGN59565"/>
    <property type="gene ID" value="Csa_3G825100"/>
</dbReference>